<name>A0A6C0KI68_9ZZZZ</name>
<proteinExistence type="predicted"/>
<evidence type="ECO:0000313" key="1">
    <source>
        <dbReference type="EMBL" id="QHU16370.1"/>
    </source>
</evidence>
<dbReference type="AlphaFoldDB" id="A0A6C0KI68"/>
<accession>A0A6C0KI68</accession>
<sequence length="82" mass="9332">MGIQPPGVRKTQLCCFHNVMTGNSESLTHCCRIKRSNPYSKKNYHCYNNCSDGFEQDSSFIKQQVSSRIKCARKLSSGARIR</sequence>
<protein>
    <submittedName>
        <fullName evidence="1">Uncharacterized protein</fullName>
    </submittedName>
</protein>
<reference evidence="1" key="1">
    <citation type="journal article" date="2020" name="Nature">
        <title>Giant virus diversity and host interactions through global metagenomics.</title>
        <authorList>
            <person name="Schulz F."/>
            <person name="Roux S."/>
            <person name="Paez-Espino D."/>
            <person name="Jungbluth S."/>
            <person name="Walsh D.A."/>
            <person name="Denef V.J."/>
            <person name="McMahon K.D."/>
            <person name="Konstantinidis K.T."/>
            <person name="Eloe-Fadrosh E.A."/>
            <person name="Kyrpides N.C."/>
            <person name="Woyke T."/>
        </authorList>
    </citation>
    <scope>NUCLEOTIDE SEQUENCE</scope>
    <source>
        <strain evidence="1">GVMAG-S-3300011013-78</strain>
    </source>
</reference>
<dbReference type="EMBL" id="MN740880">
    <property type="protein sequence ID" value="QHU16370.1"/>
    <property type="molecule type" value="Genomic_DNA"/>
</dbReference>
<organism evidence="1">
    <name type="scientific">viral metagenome</name>
    <dbReference type="NCBI Taxonomy" id="1070528"/>
    <lineage>
        <taxon>unclassified sequences</taxon>
        <taxon>metagenomes</taxon>
        <taxon>organismal metagenomes</taxon>
    </lineage>
</organism>